<keyword evidence="3" id="KW-1185">Reference proteome</keyword>
<proteinExistence type="predicted"/>
<organism evidence="2 3">
    <name type="scientific">Colletotrichum plurivorum</name>
    <dbReference type="NCBI Taxonomy" id="2175906"/>
    <lineage>
        <taxon>Eukaryota</taxon>
        <taxon>Fungi</taxon>
        <taxon>Dikarya</taxon>
        <taxon>Ascomycota</taxon>
        <taxon>Pezizomycotina</taxon>
        <taxon>Sordariomycetes</taxon>
        <taxon>Hypocreomycetidae</taxon>
        <taxon>Glomerellales</taxon>
        <taxon>Glomerellaceae</taxon>
        <taxon>Colletotrichum</taxon>
        <taxon>Colletotrichum orchidearum species complex</taxon>
    </lineage>
</organism>
<reference evidence="2" key="1">
    <citation type="journal article" date="2020" name="Phytopathology">
        <title>Genome Sequence Resources of Colletotrichum truncatum, C. plurivorum, C. musicola, and C. sojae: Four Species Pathogenic to Soybean (Glycine max).</title>
        <authorList>
            <person name="Rogerio F."/>
            <person name="Boufleur T.R."/>
            <person name="Ciampi-Guillardi M."/>
            <person name="Sukno S.A."/>
            <person name="Thon M.R."/>
            <person name="Massola Junior N.S."/>
            <person name="Baroncelli R."/>
        </authorList>
    </citation>
    <scope>NUCLEOTIDE SEQUENCE</scope>
    <source>
        <strain evidence="2">LFN00145</strain>
    </source>
</reference>
<gene>
    <name evidence="2" type="ORF">CPLU01_08851</name>
</gene>
<evidence type="ECO:0000313" key="3">
    <source>
        <dbReference type="Proteomes" id="UP000654918"/>
    </source>
</evidence>
<evidence type="ECO:0000259" key="1">
    <source>
        <dbReference type="Pfam" id="PF06985"/>
    </source>
</evidence>
<dbReference type="InterPro" id="IPR052895">
    <property type="entry name" value="HetReg/Transcr_Mod"/>
</dbReference>
<name>A0A8H6KA09_9PEZI</name>
<dbReference type="PANTHER" id="PTHR24148">
    <property type="entry name" value="ANKYRIN REPEAT DOMAIN-CONTAINING PROTEIN 39 HOMOLOG-RELATED"/>
    <property type="match status" value="1"/>
</dbReference>
<feature type="domain" description="Heterokaryon incompatibility" evidence="1">
    <location>
        <begin position="58"/>
        <end position="183"/>
    </location>
</feature>
<dbReference type="InterPro" id="IPR010730">
    <property type="entry name" value="HET"/>
</dbReference>
<dbReference type="EMBL" id="WIGO01000131">
    <property type="protein sequence ID" value="KAF6827832.1"/>
    <property type="molecule type" value="Genomic_DNA"/>
</dbReference>
<sequence length="415" mass="46955">MTPPPPPPLQSPQSSWPSPYPYKGLTGSQIRVIRIVPSNDGKINCCLQHVALDEAPHYHALSYVWGNPKVKELISLDGHDFFVTANLYSALGKLQSIPPRDGHSFNLFWIDAICVNQADTEEKNVQVPRMDAIYMEADLVFIWLSIVSTKEGSDLLATTLHKAVRPEEANQAVQQVLTLYRQQKAHSHGRMPRWRWNAGLSTADQRKTRHEQVATRRLLPWNHTPLVPSDLDPARGSSRNQVSGVLIYRYRKGRNNYLGFSRKLQLQGQQWRSLERPYGNESLGQGSTESSSIRGGQRWVDADPITLLHSVEGCNGFPRPFVRSIRHLGNFQGPFPTTASPRGQLQPSCCSHLRRAYEVHHREHRKHGYPRLGPGPFACSRRAHLGVRLPQRLDAGVLAAPVRSRRQAGRFRRRS</sequence>
<comment type="caution">
    <text evidence="2">The sequence shown here is derived from an EMBL/GenBank/DDBJ whole genome shotgun (WGS) entry which is preliminary data.</text>
</comment>
<dbReference type="AlphaFoldDB" id="A0A8H6KA09"/>
<evidence type="ECO:0000313" key="2">
    <source>
        <dbReference type="EMBL" id="KAF6827832.1"/>
    </source>
</evidence>
<accession>A0A8H6KA09</accession>
<protein>
    <submittedName>
        <fullName evidence="2">Heterokaryon incompatibility protein</fullName>
    </submittedName>
</protein>
<dbReference type="Pfam" id="PF06985">
    <property type="entry name" value="HET"/>
    <property type="match status" value="1"/>
</dbReference>
<dbReference type="Proteomes" id="UP000654918">
    <property type="component" value="Unassembled WGS sequence"/>
</dbReference>
<dbReference type="PANTHER" id="PTHR24148:SF73">
    <property type="entry name" value="HET DOMAIN PROTEIN (AFU_ORTHOLOGUE AFUA_8G01020)"/>
    <property type="match status" value="1"/>
</dbReference>